<feature type="transmembrane region" description="Helical" evidence="1">
    <location>
        <begin position="195"/>
        <end position="218"/>
    </location>
</feature>
<name>A0A1B7N5I1_9AGAM</name>
<dbReference type="Proteomes" id="UP000092154">
    <property type="component" value="Unassembled WGS sequence"/>
</dbReference>
<keyword evidence="1" id="KW-0812">Transmembrane</keyword>
<evidence type="ECO:0000313" key="2">
    <source>
        <dbReference type="EMBL" id="OAX40117.1"/>
    </source>
</evidence>
<keyword evidence="3" id="KW-1185">Reference proteome</keyword>
<evidence type="ECO:0000256" key="1">
    <source>
        <dbReference type="SAM" id="Phobius"/>
    </source>
</evidence>
<evidence type="ECO:0000313" key="3">
    <source>
        <dbReference type="Proteomes" id="UP000092154"/>
    </source>
</evidence>
<protein>
    <submittedName>
        <fullName evidence="2">Uncharacterized protein</fullName>
    </submittedName>
</protein>
<dbReference type="OrthoDB" id="2687524at2759"/>
<gene>
    <name evidence="2" type="ORF">K503DRAFT_799065</name>
</gene>
<organism evidence="2 3">
    <name type="scientific">Rhizopogon vinicolor AM-OR11-026</name>
    <dbReference type="NCBI Taxonomy" id="1314800"/>
    <lineage>
        <taxon>Eukaryota</taxon>
        <taxon>Fungi</taxon>
        <taxon>Dikarya</taxon>
        <taxon>Basidiomycota</taxon>
        <taxon>Agaricomycotina</taxon>
        <taxon>Agaricomycetes</taxon>
        <taxon>Agaricomycetidae</taxon>
        <taxon>Boletales</taxon>
        <taxon>Suillineae</taxon>
        <taxon>Rhizopogonaceae</taxon>
        <taxon>Rhizopogon</taxon>
    </lineage>
</organism>
<accession>A0A1B7N5I1</accession>
<feature type="transmembrane region" description="Helical" evidence="1">
    <location>
        <begin position="160"/>
        <end position="183"/>
    </location>
</feature>
<dbReference type="AlphaFoldDB" id="A0A1B7N5I1"/>
<sequence length="220" mass="23548">MSLLPSLLALTSPPLMKASSKTTKQDWDPSSLANYAAIQNPQDDFDSTTCEVKSTPGTASDSYDLGLTSRRYALAGVACSSILGGCCIVAGTIIIATRGGSDAKSGTKLDRHIMHRVHRARTRYLVTLRVSFGVSTPLQYQSAPVDRSSGMEKPKWFNGIMAVLLILSYVSASFAILFSVAIITDIDDMDIVSILYYGSITGLPLLLLGVTLLLQAVIPL</sequence>
<dbReference type="EMBL" id="KV448223">
    <property type="protein sequence ID" value="OAX40117.1"/>
    <property type="molecule type" value="Genomic_DNA"/>
</dbReference>
<feature type="transmembrane region" description="Helical" evidence="1">
    <location>
        <begin position="72"/>
        <end position="101"/>
    </location>
</feature>
<dbReference type="InParanoid" id="A0A1B7N5I1"/>
<reference evidence="2 3" key="1">
    <citation type="submission" date="2016-06" db="EMBL/GenBank/DDBJ databases">
        <title>Comparative genomics of the ectomycorrhizal sister species Rhizopogon vinicolor and Rhizopogon vesiculosus (Basidiomycota: Boletales) reveals a divergence of the mating type B locus.</title>
        <authorList>
            <consortium name="DOE Joint Genome Institute"/>
            <person name="Mujic A.B."/>
            <person name="Kuo A."/>
            <person name="Tritt A."/>
            <person name="Lipzen A."/>
            <person name="Chen C."/>
            <person name="Johnson J."/>
            <person name="Sharma A."/>
            <person name="Barry K."/>
            <person name="Grigoriev I.V."/>
            <person name="Spatafora J.W."/>
        </authorList>
    </citation>
    <scope>NUCLEOTIDE SEQUENCE [LARGE SCALE GENOMIC DNA]</scope>
    <source>
        <strain evidence="2 3">AM-OR11-026</strain>
    </source>
</reference>
<keyword evidence="1" id="KW-0472">Membrane</keyword>
<keyword evidence="1" id="KW-1133">Transmembrane helix</keyword>
<proteinExistence type="predicted"/>